<accession>A0A4C1WHM2</accession>
<dbReference type="CDD" id="cd01650">
    <property type="entry name" value="RT_nLTR_like"/>
    <property type="match status" value="1"/>
</dbReference>
<dbReference type="OrthoDB" id="412981at2759"/>
<dbReference type="GO" id="GO:0003964">
    <property type="term" value="F:RNA-directed DNA polymerase activity"/>
    <property type="evidence" value="ECO:0007669"/>
    <property type="project" value="UniProtKB-KW"/>
</dbReference>
<dbReference type="InterPro" id="IPR043502">
    <property type="entry name" value="DNA/RNA_pol_sf"/>
</dbReference>
<dbReference type="InterPro" id="IPR000477">
    <property type="entry name" value="RT_dom"/>
</dbReference>
<name>A0A4C1WHM2_EUMVA</name>
<feature type="domain" description="Reverse transcriptase" evidence="1">
    <location>
        <begin position="1"/>
        <end position="240"/>
    </location>
</feature>
<sequence>MGRVIGIPKAGVDPQLASSQRPITLLSHITKLFKRMVLRRLHRHLTSRQEQFGFCSGHSTTLQLARVLHHMAAEHNRGCRTVGILLDIEKAFDPVWHSGLLYKLINIQIPPALVRRVASFLEGCNFYVTVEDVTSDPRPISAKVPQGSCLSPFLYAVCTDDIPTLADQLQHAIDFASLQRPPLSLINSDFVVAKLQRVLDLLPDQLDKCRVTVNATKTAALFTGQQRIIPSKLRLWGQKVEGQIRV</sequence>
<keyword evidence="2" id="KW-0695">RNA-directed DNA polymerase</keyword>
<keyword evidence="2" id="KW-0548">Nucleotidyltransferase</keyword>
<proteinExistence type="predicted"/>
<dbReference type="PROSITE" id="PS50878">
    <property type="entry name" value="RT_POL"/>
    <property type="match status" value="1"/>
</dbReference>
<protein>
    <submittedName>
        <fullName evidence="2">RNA-directed DNA polymerase from mobile element jockey</fullName>
    </submittedName>
</protein>
<dbReference type="Pfam" id="PF00078">
    <property type="entry name" value="RVT_1"/>
    <property type="match status" value="1"/>
</dbReference>
<evidence type="ECO:0000313" key="2">
    <source>
        <dbReference type="EMBL" id="GBP49624.1"/>
    </source>
</evidence>
<dbReference type="SUPFAM" id="SSF56672">
    <property type="entry name" value="DNA/RNA polymerases"/>
    <property type="match status" value="1"/>
</dbReference>
<comment type="caution">
    <text evidence="2">The sequence shown here is derived from an EMBL/GenBank/DDBJ whole genome shotgun (WGS) entry which is preliminary data.</text>
</comment>
<gene>
    <name evidence="2" type="primary">pol</name>
    <name evidence="2" type="ORF">EVAR_37406_1</name>
</gene>
<dbReference type="PANTHER" id="PTHR19446">
    <property type="entry name" value="REVERSE TRANSCRIPTASES"/>
    <property type="match status" value="1"/>
</dbReference>
<dbReference type="EMBL" id="BGZK01000549">
    <property type="protein sequence ID" value="GBP49624.1"/>
    <property type="molecule type" value="Genomic_DNA"/>
</dbReference>
<reference evidence="2 3" key="1">
    <citation type="journal article" date="2019" name="Commun. Biol.">
        <title>The bagworm genome reveals a unique fibroin gene that provides high tensile strength.</title>
        <authorList>
            <person name="Kono N."/>
            <person name="Nakamura H."/>
            <person name="Ohtoshi R."/>
            <person name="Tomita M."/>
            <person name="Numata K."/>
            <person name="Arakawa K."/>
        </authorList>
    </citation>
    <scope>NUCLEOTIDE SEQUENCE [LARGE SCALE GENOMIC DNA]</scope>
</reference>
<dbReference type="AlphaFoldDB" id="A0A4C1WHM2"/>
<evidence type="ECO:0000313" key="3">
    <source>
        <dbReference type="Proteomes" id="UP000299102"/>
    </source>
</evidence>
<evidence type="ECO:0000259" key="1">
    <source>
        <dbReference type="PROSITE" id="PS50878"/>
    </source>
</evidence>
<keyword evidence="3" id="KW-1185">Reference proteome</keyword>
<dbReference type="Proteomes" id="UP000299102">
    <property type="component" value="Unassembled WGS sequence"/>
</dbReference>
<dbReference type="STRING" id="151549.A0A4C1WHM2"/>
<organism evidence="2 3">
    <name type="scientific">Eumeta variegata</name>
    <name type="common">Bagworm moth</name>
    <name type="synonym">Eumeta japonica</name>
    <dbReference type="NCBI Taxonomy" id="151549"/>
    <lineage>
        <taxon>Eukaryota</taxon>
        <taxon>Metazoa</taxon>
        <taxon>Ecdysozoa</taxon>
        <taxon>Arthropoda</taxon>
        <taxon>Hexapoda</taxon>
        <taxon>Insecta</taxon>
        <taxon>Pterygota</taxon>
        <taxon>Neoptera</taxon>
        <taxon>Endopterygota</taxon>
        <taxon>Lepidoptera</taxon>
        <taxon>Glossata</taxon>
        <taxon>Ditrysia</taxon>
        <taxon>Tineoidea</taxon>
        <taxon>Psychidae</taxon>
        <taxon>Oiketicinae</taxon>
        <taxon>Eumeta</taxon>
    </lineage>
</organism>
<keyword evidence="2" id="KW-0808">Transferase</keyword>